<dbReference type="Gramene" id="Os05t0528101-00">
    <property type="protein sequence ID" value="Os05t0528101-00"/>
    <property type="gene ID" value="Os05g0528101"/>
</dbReference>
<gene>
    <name evidence="2" type="ordered locus">Os05g0528101</name>
    <name evidence="2" type="ORF">OSNPB_050528101</name>
</gene>
<feature type="compositionally biased region" description="Low complexity" evidence="1">
    <location>
        <begin position="113"/>
        <end position="146"/>
    </location>
</feature>
<dbReference type="AlphaFoldDB" id="A0A0P0WPN9"/>
<reference evidence="3" key="1">
    <citation type="journal article" date="2005" name="Nature">
        <title>The map-based sequence of the rice genome.</title>
        <authorList>
            <consortium name="International rice genome sequencing project (IRGSP)"/>
            <person name="Matsumoto T."/>
            <person name="Wu J."/>
            <person name="Kanamori H."/>
            <person name="Katayose Y."/>
            <person name="Fujisawa M."/>
            <person name="Namiki N."/>
            <person name="Mizuno H."/>
            <person name="Yamamoto K."/>
            <person name="Antonio B.A."/>
            <person name="Baba T."/>
            <person name="Sakata K."/>
            <person name="Nagamura Y."/>
            <person name="Aoki H."/>
            <person name="Arikawa K."/>
            <person name="Arita K."/>
            <person name="Bito T."/>
            <person name="Chiden Y."/>
            <person name="Fujitsuka N."/>
            <person name="Fukunaka R."/>
            <person name="Hamada M."/>
            <person name="Harada C."/>
            <person name="Hayashi A."/>
            <person name="Hijishita S."/>
            <person name="Honda M."/>
            <person name="Hosokawa S."/>
            <person name="Ichikawa Y."/>
            <person name="Idonuma A."/>
            <person name="Iijima M."/>
            <person name="Ikeda M."/>
            <person name="Ikeno M."/>
            <person name="Ito K."/>
            <person name="Ito S."/>
            <person name="Ito T."/>
            <person name="Ito Y."/>
            <person name="Ito Y."/>
            <person name="Iwabuchi A."/>
            <person name="Kamiya K."/>
            <person name="Karasawa W."/>
            <person name="Kurita K."/>
            <person name="Katagiri S."/>
            <person name="Kikuta A."/>
            <person name="Kobayashi H."/>
            <person name="Kobayashi N."/>
            <person name="Machita K."/>
            <person name="Maehara T."/>
            <person name="Masukawa M."/>
            <person name="Mizubayashi T."/>
            <person name="Mukai Y."/>
            <person name="Nagasaki H."/>
            <person name="Nagata Y."/>
            <person name="Naito S."/>
            <person name="Nakashima M."/>
            <person name="Nakama Y."/>
            <person name="Nakamichi Y."/>
            <person name="Nakamura M."/>
            <person name="Meguro A."/>
            <person name="Negishi M."/>
            <person name="Ohta I."/>
            <person name="Ohta T."/>
            <person name="Okamoto M."/>
            <person name="Ono N."/>
            <person name="Saji S."/>
            <person name="Sakaguchi M."/>
            <person name="Sakai K."/>
            <person name="Shibata M."/>
            <person name="Shimokawa T."/>
            <person name="Song J."/>
            <person name="Takazaki Y."/>
            <person name="Terasawa K."/>
            <person name="Tsugane M."/>
            <person name="Tsuji K."/>
            <person name="Ueda S."/>
            <person name="Waki K."/>
            <person name="Yamagata H."/>
            <person name="Yamamoto M."/>
            <person name="Yamamoto S."/>
            <person name="Yamane H."/>
            <person name="Yoshiki S."/>
            <person name="Yoshihara R."/>
            <person name="Yukawa K."/>
            <person name="Zhong H."/>
            <person name="Yano M."/>
            <person name="Yuan Q."/>
            <person name="Ouyang S."/>
            <person name="Liu J."/>
            <person name="Jones K.M."/>
            <person name="Gansberger K."/>
            <person name="Moffat K."/>
            <person name="Hill J."/>
            <person name="Bera J."/>
            <person name="Fadrosh D."/>
            <person name="Jin S."/>
            <person name="Johri S."/>
            <person name="Kim M."/>
            <person name="Overton L."/>
            <person name="Reardon M."/>
            <person name="Tsitrin T."/>
            <person name="Vuong H."/>
            <person name="Weaver B."/>
            <person name="Ciecko A."/>
            <person name="Tallon L."/>
            <person name="Jackson J."/>
            <person name="Pai G."/>
            <person name="Aken S.V."/>
            <person name="Utterback T."/>
            <person name="Reidmuller S."/>
            <person name="Feldblyum T."/>
            <person name="Hsiao J."/>
            <person name="Zismann V."/>
            <person name="Iobst S."/>
            <person name="de Vazeille A.R."/>
            <person name="Buell C.R."/>
            <person name="Ying K."/>
            <person name="Li Y."/>
            <person name="Lu T."/>
            <person name="Huang Y."/>
            <person name="Zhao Q."/>
            <person name="Feng Q."/>
            <person name="Zhang L."/>
            <person name="Zhu J."/>
            <person name="Weng Q."/>
            <person name="Mu J."/>
            <person name="Lu Y."/>
            <person name="Fan D."/>
            <person name="Liu Y."/>
            <person name="Guan J."/>
            <person name="Zhang Y."/>
            <person name="Yu S."/>
            <person name="Liu X."/>
            <person name="Zhang Y."/>
            <person name="Hong G."/>
            <person name="Han B."/>
            <person name="Choisne N."/>
            <person name="Demange N."/>
            <person name="Orjeda G."/>
            <person name="Samain S."/>
            <person name="Cattolico L."/>
            <person name="Pelletier E."/>
            <person name="Couloux A."/>
            <person name="Segurens B."/>
            <person name="Wincker P."/>
            <person name="D'Hont A."/>
            <person name="Scarpelli C."/>
            <person name="Weissenbach J."/>
            <person name="Salanoubat M."/>
            <person name="Quetier F."/>
            <person name="Yu Y."/>
            <person name="Kim H.R."/>
            <person name="Rambo T."/>
            <person name="Currie J."/>
            <person name="Collura K."/>
            <person name="Luo M."/>
            <person name="Yang T."/>
            <person name="Ammiraju J.S.S."/>
            <person name="Engler F."/>
            <person name="Soderlund C."/>
            <person name="Wing R.A."/>
            <person name="Palmer L.E."/>
            <person name="de la Bastide M."/>
            <person name="Spiegel L."/>
            <person name="Nascimento L."/>
            <person name="Zutavern T."/>
            <person name="O'Shaughnessy A."/>
            <person name="Dike S."/>
            <person name="Dedhia N."/>
            <person name="Preston R."/>
            <person name="Balija V."/>
            <person name="McCombie W.R."/>
            <person name="Chow T."/>
            <person name="Chen H."/>
            <person name="Chung M."/>
            <person name="Chen C."/>
            <person name="Shaw J."/>
            <person name="Wu H."/>
            <person name="Hsiao K."/>
            <person name="Chao Y."/>
            <person name="Chu M."/>
            <person name="Cheng C."/>
            <person name="Hour A."/>
            <person name="Lee P."/>
            <person name="Lin S."/>
            <person name="Lin Y."/>
            <person name="Liou J."/>
            <person name="Liu S."/>
            <person name="Hsing Y."/>
            <person name="Raghuvanshi S."/>
            <person name="Mohanty A."/>
            <person name="Bharti A.K."/>
            <person name="Gaur A."/>
            <person name="Gupta V."/>
            <person name="Kumar D."/>
            <person name="Ravi V."/>
            <person name="Vij S."/>
            <person name="Kapur A."/>
            <person name="Khurana P."/>
            <person name="Khurana P."/>
            <person name="Khurana J.P."/>
            <person name="Tyagi A.K."/>
            <person name="Gaikwad K."/>
            <person name="Singh A."/>
            <person name="Dalal V."/>
            <person name="Srivastava S."/>
            <person name="Dixit A."/>
            <person name="Pal A.K."/>
            <person name="Ghazi I.A."/>
            <person name="Yadav M."/>
            <person name="Pandit A."/>
            <person name="Bhargava A."/>
            <person name="Sureshbabu K."/>
            <person name="Batra K."/>
            <person name="Sharma T.R."/>
            <person name="Mohapatra T."/>
            <person name="Singh N.K."/>
            <person name="Messing J."/>
            <person name="Nelson A.B."/>
            <person name="Fuks G."/>
            <person name="Kavchok S."/>
            <person name="Keizer G."/>
            <person name="Linton E."/>
            <person name="Llaca V."/>
            <person name="Song R."/>
            <person name="Tanyolac B."/>
            <person name="Young S."/>
            <person name="Ho-Il K."/>
            <person name="Hahn J.H."/>
            <person name="Sangsakoo G."/>
            <person name="Vanavichit A."/>
            <person name="de Mattos Luiz.A.T."/>
            <person name="Zimmer P.D."/>
            <person name="Malone G."/>
            <person name="Dellagostin O."/>
            <person name="de Oliveira A.C."/>
            <person name="Bevan M."/>
            <person name="Bancroft I."/>
            <person name="Minx P."/>
            <person name="Cordum H."/>
            <person name="Wilson R."/>
            <person name="Cheng Z."/>
            <person name="Jin W."/>
            <person name="Jiang J."/>
            <person name="Leong S.A."/>
            <person name="Iwama H."/>
            <person name="Gojobori T."/>
            <person name="Itoh T."/>
            <person name="Niimura Y."/>
            <person name="Fujii Y."/>
            <person name="Habara T."/>
            <person name="Sakai H."/>
            <person name="Sato Y."/>
            <person name="Wilson G."/>
            <person name="Kumar K."/>
            <person name="McCouch S."/>
            <person name="Juretic N."/>
            <person name="Hoen D."/>
            <person name="Wright S."/>
            <person name="Bruskiewich R."/>
            <person name="Bureau T."/>
            <person name="Miyao A."/>
            <person name="Hirochika H."/>
            <person name="Nishikawa T."/>
            <person name="Kadowaki K."/>
            <person name="Sugiura M."/>
            <person name="Burr B."/>
            <person name="Sasaki T."/>
        </authorList>
    </citation>
    <scope>NUCLEOTIDE SEQUENCE [LARGE SCALE GENOMIC DNA]</scope>
    <source>
        <strain evidence="3">cv. Nipponbare</strain>
    </source>
</reference>
<evidence type="ECO:0000256" key="1">
    <source>
        <dbReference type="SAM" id="MobiDB-lite"/>
    </source>
</evidence>
<feature type="non-terminal residue" evidence="2">
    <location>
        <position position="181"/>
    </location>
</feature>
<accession>A0A0P0WPN9</accession>
<proteinExistence type="predicted"/>
<organism evidence="2 3">
    <name type="scientific">Oryza sativa subsp. japonica</name>
    <name type="common">Rice</name>
    <dbReference type="NCBI Taxonomy" id="39947"/>
    <lineage>
        <taxon>Eukaryota</taxon>
        <taxon>Viridiplantae</taxon>
        <taxon>Streptophyta</taxon>
        <taxon>Embryophyta</taxon>
        <taxon>Tracheophyta</taxon>
        <taxon>Spermatophyta</taxon>
        <taxon>Magnoliopsida</taxon>
        <taxon>Liliopsida</taxon>
        <taxon>Poales</taxon>
        <taxon>Poaceae</taxon>
        <taxon>BOP clade</taxon>
        <taxon>Oryzoideae</taxon>
        <taxon>Oryzeae</taxon>
        <taxon>Oryzinae</taxon>
        <taxon>Oryza</taxon>
        <taxon>Oryza sativa</taxon>
    </lineage>
</organism>
<dbReference type="Proteomes" id="UP000059680">
    <property type="component" value="Chromosome 5"/>
</dbReference>
<protein>
    <submittedName>
        <fullName evidence="2">Os05g0528101 protein</fullName>
    </submittedName>
</protein>
<keyword evidence="3" id="KW-1185">Reference proteome</keyword>
<dbReference type="InParanoid" id="A0A0P0WPN9"/>
<name>A0A0P0WPN9_ORYSJ</name>
<feature type="region of interest" description="Disordered" evidence="1">
    <location>
        <begin position="84"/>
        <end position="181"/>
    </location>
</feature>
<reference evidence="2 3" key="3">
    <citation type="journal article" date="2013" name="Rice">
        <title>Improvement of the Oryza sativa Nipponbare reference genome using next generation sequence and optical map data.</title>
        <authorList>
            <person name="Kawahara Y."/>
            <person name="de la Bastide M."/>
            <person name="Hamilton J.P."/>
            <person name="Kanamori H."/>
            <person name="McCombie W.R."/>
            <person name="Ouyang S."/>
            <person name="Schwartz D.C."/>
            <person name="Tanaka T."/>
            <person name="Wu J."/>
            <person name="Zhou S."/>
            <person name="Childs K.L."/>
            <person name="Davidson R.M."/>
            <person name="Lin H."/>
            <person name="Quesada-Ocampo L."/>
            <person name="Vaillancourt B."/>
            <person name="Sakai H."/>
            <person name="Lee S.S."/>
            <person name="Kim J."/>
            <person name="Numa H."/>
            <person name="Itoh T."/>
            <person name="Buell C.R."/>
            <person name="Matsumoto T."/>
        </authorList>
    </citation>
    <scope>NUCLEOTIDE SEQUENCE [LARGE SCALE GENOMIC DNA]</scope>
    <source>
        <strain evidence="3">cv. Nipponbare</strain>
    </source>
</reference>
<evidence type="ECO:0000313" key="3">
    <source>
        <dbReference type="Proteomes" id="UP000059680"/>
    </source>
</evidence>
<reference evidence="2 3" key="2">
    <citation type="journal article" date="2013" name="Plant Cell Physiol.">
        <title>Rice Annotation Project Database (RAP-DB): an integrative and interactive database for rice genomics.</title>
        <authorList>
            <person name="Sakai H."/>
            <person name="Lee S.S."/>
            <person name="Tanaka T."/>
            <person name="Numa H."/>
            <person name="Kim J."/>
            <person name="Kawahara Y."/>
            <person name="Wakimoto H."/>
            <person name="Yang C.C."/>
            <person name="Iwamoto M."/>
            <person name="Abe T."/>
            <person name="Yamada Y."/>
            <person name="Muto A."/>
            <person name="Inokuchi H."/>
            <person name="Ikemura T."/>
            <person name="Matsumoto T."/>
            <person name="Sasaki T."/>
            <person name="Itoh T."/>
        </authorList>
    </citation>
    <scope>NUCLEOTIDE SEQUENCE [LARGE SCALE GENOMIC DNA]</scope>
    <source>
        <strain evidence="3">cv. Nipponbare</strain>
    </source>
</reference>
<dbReference type="EMBL" id="AP014961">
    <property type="protein sequence ID" value="BAS95008.1"/>
    <property type="molecule type" value="Genomic_DNA"/>
</dbReference>
<dbReference type="PaxDb" id="39947-A0A0P0WPN9"/>
<sequence length="181" mass="18926">MKRRPRIARCAPDLVRSSCARCRRSARAARADSMPGGAVVVLWVRVKRLVRSCENWRARAMASALSSCENCSSRCDDVRRIAGDLDRDATPPGGSARLGGATADGDAPDDDATAAPPAAGSTLLSTMVSSSCRSSVTSTSSSPSSELRSDPRGDDPVLSDRGVVTPDPHRGRTGVVPPPLP</sequence>
<evidence type="ECO:0000313" key="2">
    <source>
        <dbReference type="EMBL" id="BAS95008.1"/>
    </source>
</evidence>